<feature type="domain" description="Complex 1 LYR protein" evidence="9">
    <location>
        <begin position="11"/>
        <end position="48"/>
    </location>
</feature>
<evidence type="ECO:0000256" key="5">
    <source>
        <dbReference type="ARBA" id="ARBA00022792"/>
    </source>
</evidence>
<evidence type="ECO:0000256" key="3">
    <source>
        <dbReference type="ARBA" id="ARBA00022448"/>
    </source>
</evidence>
<dbReference type="Pfam" id="PF05347">
    <property type="entry name" value="Complex1_LYR"/>
    <property type="match status" value="1"/>
</dbReference>
<evidence type="ECO:0000256" key="2">
    <source>
        <dbReference type="ARBA" id="ARBA00009508"/>
    </source>
</evidence>
<name>A0AA89BQ18_PINIB</name>
<dbReference type="AlphaFoldDB" id="A0AA89BQ18"/>
<evidence type="ECO:0000256" key="4">
    <source>
        <dbReference type="ARBA" id="ARBA00022660"/>
    </source>
</evidence>
<dbReference type="GO" id="GO:0006979">
    <property type="term" value="P:response to oxidative stress"/>
    <property type="evidence" value="ECO:0007669"/>
    <property type="project" value="TreeGrafter"/>
</dbReference>
<comment type="caution">
    <text evidence="10">The sequence shown here is derived from an EMBL/GenBank/DDBJ whole genome shotgun (WGS) entry which is preliminary data.</text>
</comment>
<dbReference type="PANTHER" id="PTHR12964:SF0">
    <property type="entry name" value="NADH DEHYDROGENASE [UBIQUINONE] 1 ALPHA SUBCOMPLEX SUBUNIT 6"/>
    <property type="match status" value="1"/>
</dbReference>
<dbReference type="GO" id="GO:0005743">
    <property type="term" value="C:mitochondrial inner membrane"/>
    <property type="evidence" value="ECO:0007669"/>
    <property type="project" value="UniProtKB-SubCell"/>
</dbReference>
<accession>A0AA89BQ18</accession>
<dbReference type="InterPro" id="IPR016488">
    <property type="entry name" value="NADH_Ub_cplx-1_asu_su-6"/>
</dbReference>
<keyword evidence="11" id="KW-1185">Reference proteome</keyword>
<comment type="subcellular location">
    <subcellularLocation>
        <location evidence="1">Mitochondrion inner membrane</location>
        <topology evidence="1">Peripheral membrane protein</topology>
        <orientation evidence="1">Matrix side</orientation>
    </subcellularLocation>
</comment>
<keyword evidence="6" id="KW-0249">Electron transport</keyword>
<keyword evidence="4" id="KW-0679">Respiratory chain</keyword>
<evidence type="ECO:0000256" key="1">
    <source>
        <dbReference type="ARBA" id="ARBA00004443"/>
    </source>
</evidence>
<keyword evidence="5" id="KW-0999">Mitochondrion inner membrane</keyword>
<organism evidence="10 11">
    <name type="scientific">Pinctada imbricata</name>
    <name type="common">Atlantic pearl-oyster</name>
    <name type="synonym">Pinctada martensii</name>
    <dbReference type="NCBI Taxonomy" id="66713"/>
    <lineage>
        <taxon>Eukaryota</taxon>
        <taxon>Metazoa</taxon>
        <taxon>Spiralia</taxon>
        <taxon>Lophotrochozoa</taxon>
        <taxon>Mollusca</taxon>
        <taxon>Bivalvia</taxon>
        <taxon>Autobranchia</taxon>
        <taxon>Pteriomorphia</taxon>
        <taxon>Pterioida</taxon>
        <taxon>Pterioidea</taxon>
        <taxon>Pteriidae</taxon>
        <taxon>Pinctada</taxon>
    </lineage>
</organism>
<keyword evidence="3" id="KW-0813">Transport</keyword>
<evidence type="ECO:0000256" key="8">
    <source>
        <dbReference type="ARBA" id="ARBA00023136"/>
    </source>
</evidence>
<feature type="non-terminal residue" evidence="10">
    <location>
        <position position="1"/>
    </location>
</feature>
<evidence type="ECO:0000313" key="10">
    <source>
        <dbReference type="EMBL" id="KAK3091105.1"/>
    </source>
</evidence>
<protein>
    <recommendedName>
        <fullName evidence="9">Complex 1 LYR protein domain-containing protein</fullName>
    </recommendedName>
</protein>
<keyword evidence="8" id="KW-0472">Membrane</keyword>
<reference evidence="10" key="1">
    <citation type="submission" date="2019-08" db="EMBL/GenBank/DDBJ databases">
        <title>The improved chromosome-level genome for the pearl oyster Pinctada fucata martensii using PacBio sequencing and Hi-C.</title>
        <authorList>
            <person name="Zheng Z."/>
        </authorList>
    </citation>
    <scope>NUCLEOTIDE SEQUENCE</scope>
    <source>
        <strain evidence="10">ZZ-2019</strain>
        <tissue evidence="10">Adductor muscle</tissue>
    </source>
</reference>
<gene>
    <name evidence="10" type="ORF">FSP39_017170</name>
</gene>
<evidence type="ECO:0000313" key="11">
    <source>
        <dbReference type="Proteomes" id="UP001186944"/>
    </source>
</evidence>
<proteinExistence type="inferred from homology"/>
<evidence type="ECO:0000256" key="6">
    <source>
        <dbReference type="ARBA" id="ARBA00022982"/>
    </source>
</evidence>
<dbReference type="InterPro" id="IPR008011">
    <property type="entry name" value="Complex1_LYR_dom"/>
</dbReference>
<dbReference type="Proteomes" id="UP001186944">
    <property type="component" value="Unassembled WGS sequence"/>
</dbReference>
<evidence type="ECO:0000259" key="9">
    <source>
        <dbReference type="Pfam" id="PF05347"/>
    </source>
</evidence>
<evidence type="ECO:0000256" key="7">
    <source>
        <dbReference type="ARBA" id="ARBA00023128"/>
    </source>
</evidence>
<comment type="similarity">
    <text evidence="2">Belongs to the complex I LYR family.</text>
</comment>
<dbReference type="PANTHER" id="PTHR12964">
    <property type="entry name" value="NADH-UBIQUINONE OXIDOREDUCTASE B14 SUBUNIT"/>
    <property type="match status" value="1"/>
</dbReference>
<sequence>FTVYQYDVPITKKEAEEKLKERFRENAHVTDVRVVDILIMKGQMELDEVMEHWMGNMHVMKFFKDTQPEKPSDFLSKFYQGVE</sequence>
<dbReference type="EMBL" id="VSWD01000010">
    <property type="protein sequence ID" value="KAK3091105.1"/>
    <property type="molecule type" value="Genomic_DNA"/>
</dbReference>
<keyword evidence="7" id="KW-0496">Mitochondrion</keyword>